<name>G7V5J4_THELD</name>
<dbReference type="GO" id="GO:0005886">
    <property type="term" value="C:plasma membrane"/>
    <property type="evidence" value="ECO:0007669"/>
    <property type="project" value="UniProtKB-SubCell"/>
</dbReference>
<evidence type="ECO:0000256" key="3">
    <source>
        <dbReference type="ARBA" id="ARBA00010299"/>
    </source>
</evidence>
<dbReference type="PANTHER" id="PTHR30534:SF0">
    <property type="entry name" value="FLAGELLAR MOTOR SWITCH PROTEIN FLIG"/>
    <property type="match status" value="1"/>
</dbReference>
<dbReference type="HOGENOM" id="CLU_047835_1_1_0"/>
<dbReference type="PRINTS" id="PR00954">
    <property type="entry name" value="FLGMOTORFLIG"/>
</dbReference>
<dbReference type="InterPro" id="IPR023087">
    <property type="entry name" value="Flg_Motor_Flig_C"/>
</dbReference>
<dbReference type="Pfam" id="PF01706">
    <property type="entry name" value="FliG_C"/>
    <property type="match status" value="1"/>
</dbReference>
<dbReference type="Pfam" id="PF14842">
    <property type="entry name" value="FliG_N"/>
    <property type="match status" value="1"/>
</dbReference>
<organism evidence="13 14">
    <name type="scientific">Thermovirga lienii (strain ATCC BAA-1197 / DSM 17291 / Cas60314)</name>
    <dbReference type="NCBI Taxonomy" id="580340"/>
    <lineage>
        <taxon>Bacteria</taxon>
        <taxon>Thermotogati</taxon>
        <taxon>Synergistota</taxon>
        <taxon>Synergistia</taxon>
        <taxon>Synergistales</taxon>
        <taxon>Thermovirgaceae</taxon>
        <taxon>Thermovirga</taxon>
    </lineage>
</organism>
<evidence type="ECO:0000256" key="4">
    <source>
        <dbReference type="ARBA" id="ARBA00021870"/>
    </source>
</evidence>
<keyword evidence="6" id="KW-0145">Chemotaxis</keyword>
<dbReference type="STRING" id="580340.Tlie_0075"/>
<dbReference type="PANTHER" id="PTHR30534">
    <property type="entry name" value="FLAGELLAR MOTOR SWITCH PROTEIN FLIG"/>
    <property type="match status" value="1"/>
</dbReference>
<comment type="subcellular location">
    <subcellularLocation>
        <location evidence="1">Bacterial flagellum basal body</location>
    </subcellularLocation>
    <subcellularLocation>
        <location evidence="2">Cell membrane</location>
        <topology evidence="2">Peripheral membrane protein</topology>
        <orientation evidence="2">Cytoplasmic side</orientation>
    </subcellularLocation>
</comment>
<dbReference type="FunFam" id="1.10.220.30:FF:000001">
    <property type="entry name" value="Flagellar motor switch protein FliG"/>
    <property type="match status" value="1"/>
</dbReference>
<dbReference type="InterPro" id="IPR000090">
    <property type="entry name" value="Flg_Motor_Flig"/>
</dbReference>
<evidence type="ECO:0000256" key="9">
    <source>
        <dbReference type="ARBA" id="ARBA00023143"/>
    </source>
</evidence>
<reference evidence="13 14" key="2">
    <citation type="journal article" date="2012" name="Stand. Genomic Sci.">
        <title>Genome sequence of the moderately thermophilic, amino-acid-degrading and sulfur-reducing bacterium Thermovirga lienii type strain (Cas60314(T)).</title>
        <authorList>
            <person name="Goker M."/>
            <person name="Saunders E."/>
            <person name="Lapidus A."/>
            <person name="Nolan M."/>
            <person name="Lucas S."/>
            <person name="Hammon N."/>
            <person name="Deshpande S."/>
            <person name="Cheng J.F."/>
            <person name="Han C."/>
            <person name="Tapia R."/>
            <person name="Goodwin L.A."/>
            <person name="Pitluck S."/>
            <person name="Liolios K."/>
            <person name="Mavromatis K."/>
            <person name="Pagani I."/>
            <person name="Ivanova N."/>
            <person name="Mikhailova N."/>
            <person name="Pati A."/>
            <person name="Chen A."/>
            <person name="Palaniappan K."/>
            <person name="Land M."/>
            <person name="Chang Y.J."/>
            <person name="Jeffries C.D."/>
            <person name="Brambilla E.M."/>
            <person name="Rohde M."/>
            <person name="Spring S."/>
            <person name="Detter J.C."/>
            <person name="Woyke T."/>
            <person name="Bristow J."/>
            <person name="Eisen J.A."/>
            <person name="Markowitz V."/>
            <person name="Hugenholtz P."/>
            <person name="Kyrpides N.C."/>
            <person name="Klenk H.P."/>
        </authorList>
    </citation>
    <scope>NUCLEOTIDE SEQUENCE [LARGE SCALE GENOMIC DNA]</scope>
    <source>
        <strain evidence="14">ATCC BAA-1197 / DSM 17291 / Cas60314</strain>
    </source>
</reference>
<dbReference type="GO" id="GO:0071973">
    <property type="term" value="P:bacterial-type flagellum-dependent cell motility"/>
    <property type="evidence" value="ECO:0007669"/>
    <property type="project" value="InterPro"/>
</dbReference>
<reference evidence="14" key="1">
    <citation type="submission" date="2011-10" db="EMBL/GenBank/DDBJ databases">
        <title>The complete genome of chromosome of Thermovirga lienii DSM 17291.</title>
        <authorList>
            <consortium name="US DOE Joint Genome Institute (JGI-PGF)"/>
            <person name="Lucas S."/>
            <person name="Copeland A."/>
            <person name="Lapidus A."/>
            <person name="Glavina del Rio T."/>
            <person name="Dalin E."/>
            <person name="Tice H."/>
            <person name="Bruce D."/>
            <person name="Goodwin L."/>
            <person name="Pitluck S."/>
            <person name="Peters L."/>
            <person name="Mikhailova N."/>
            <person name="Saunders E."/>
            <person name="Kyrpides N."/>
            <person name="Mavromatis K."/>
            <person name="Ivanova N."/>
            <person name="Last F.I."/>
            <person name="Brettin T."/>
            <person name="Detter J.C."/>
            <person name="Han C."/>
            <person name="Larimer F."/>
            <person name="Land M."/>
            <person name="Hauser L."/>
            <person name="Markowitz V."/>
            <person name="Cheng J.-F."/>
            <person name="Hugenholtz P."/>
            <person name="Woyke T."/>
            <person name="Wu D."/>
            <person name="Spring S."/>
            <person name="Schroeder M."/>
            <person name="Brambilla E.-M."/>
            <person name="Klenk H.-P."/>
            <person name="Eisen J.A."/>
        </authorList>
    </citation>
    <scope>NUCLEOTIDE SEQUENCE [LARGE SCALE GENOMIC DNA]</scope>
    <source>
        <strain evidence="14">ATCC BAA-1197 / DSM 17291 / Cas60314</strain>
    </source>
</reference>
<evidence type="ECO:0000259" key="12">
    <source>
        <dbReference type="Pfam" id="PF14842"/>
    </source>
</evidence>
<evidence type="ECO:0000256" key="1">
    <source>
        <dbReference type="ARBA" id="ARBA00004117"/>
    </source>
</evidence>
<dbReference type="GO" id="GO:0006935">
    <property type="term" value="P:chemotaxis"/>
    <property type="evidence" value="ECO:0007669"/>
    <property type="project" value="UniProtKB-KW"/>
</dbReference>
<keyword evidence="7" id="KW-0283">Flagellar rotation</keyword>
<keyword evidence="9" id="KW-0975">Bacterial flagellum</keyword>
<evidence type="ECO:0000256" key="7">
    <source>
        <dbReference type="ARBA" id="ARBA00022779"/>
    </source>
</evidence>
<dbReference type="GO" id="GO:0003774">
    <property type="term" value="F:cytoskeletal motor activity"/>
    <property type="evidence" value="ECO:0007669"/>
    <property type="project" value="InterPro"/>
</dbReference>
<dbReference type="eggNOG" id="COG1536">
    <property type="taxonomic scope" value="Bacteria"/>
</dbReference>
<evidence type="ECO:0000259" key="11">
    <source>
        <dbReference type="Pfam" id="PF14841"/>
    </source>
</evidence>
<dbReference type="InterPro" id="IPR032779">
    <property type="entry name" value="FliG_M"/>
</dbReference>
<dbReference type="EMBL" id="CP003096">
    <property type="protein sequence ID" value="AER65821.1"/>
    <property type="molecule type" value="Genomic_DNA"/>
</dbReference>
<keyword evidence="5" id="KW-1003">Cell membrane</keyword>
<dbReference type="Gene3D" id="1.10.220.30">
    <property type="match status" value="3"/>
</dbReference>
<accession>G7V5J4</accession>
<dbReference type="InterPro" id="IPR011002">
    <property type="entry name" value="FliG_a-hlx"/>
</dbReference>
<feature type="domain" description="Flagellar motor switch protein FliG N-terminal" evidence="12">
    <location>
        <begin position="2"/>
        <end position="105"/>
    </location>
</feature>
<dbReference type="KEGG" id="tli:Tlie_0075"/>
<evidence type="ECO:0000256" key="8">
    <source>
        <dbReference type="ARBA" id="ARBA00023136"/>
    </source>
</evidence>
<evidence type="ECO:0000256" key="5">
    <source>
        <dbReference type="ARBA" id="ARBA00022475"/>
    </source>
</evidence>
<feature type="domain" description="Flagellar motor switch protein FliG middle" evidence="11">
    <location>
        <begin position="113"/>
        <end position="186"/>
    </location>
</feature>
<keyword evidence="14" id="KW-1185">Reference proteome</keyword>
<evidence type="ECO:0000313" key="13">
    <source>
        <dbReference type="EMBL" id="AER65821.1"/>
    </source>
</evidence>
<protein>
    <recommendedName>
        <fullName evidence="4">Flagellar motor switch protein FliG</fullName>
    </recommendedName>
</protein>
<keyword evidence="13" id="KW-0966">Cell projection</keyword>
<dbReference type="SUPFAM" id="SSF48029">
    <property type="entry name" value="FliG"/>
    <property type="match status" value="2"/>
</dbReference>
<dbReference type="OrthoDB" id="9780302at2"/>
<dbReference type="GO" id="GO:0009425">
    <property type="term" value="C:bacterial-type flagellum basal body"/>
    <property type="evidence" value="ECO:0007669"/>
    <property type="project" value="UniProtKB-SubCell"/>
</dbReference>
<keyword evidence="8" id="KW-0472">Membrane</keyword>
<proteinExistence type="inferred from homology"/>
<evidence type="ECO:0000256" key="2">
    <source>
        <dbReference type="ARBA" id="ARBA00004413"/>
    </source>
</evidence>
<evidence type="ECO:0000256" key="6">
    <source>
        <dbReference type="ARBA" id="ARBA00022500"/>
    </source>
</evidence>
<dbReference type="AlphaFoldDB" id="G7V5J4"/>
<gene>
    <name evidence="13" type="ordered locus">Tlie_0075</name>
</gene>
<comment type="similarity">
    <text evidence="3">Belongs to the FliG family.</text>
</comment>
<evidence type="ECO:0000259" key="10">
    <source>
        <dbReference type="Pfam" id="PF01706"/>
    </source>
</evidence>
<dbReference type="Proteomes" id="UP000005868">
    <property type="component" value="Chromosome"/>
</dbReference>
<evidence type="ECO:0000313" key="14">
    <source>
        <dbReference type="Proteomes" id="UP000005868"/>
    </source>
</evidence>
<dbReference type="PIRSF" id="PIRSF003161">
    <property type="entry name" value="FliG"/>
    <property type="match status" value="1"/>
</dbReference>
<dbReference type="InterPro" id="IPR028263">
    <property type="entry name" value="FliG_N"/>
</dbReference>
<sequence>MELRGRKKAAILLILLGPERAAQIYRHLDEASIEFLTLEIASVRKITSEERRAVLKEVQELVMAKEFLGKGGVSYARELLEQALGKEKAEDLLKRLTSSLQSKPFDFLRTSDPVQLFSFLQGEHPQTIALILAYLPPDKAAAIISGLPGELQADVAFRIAKMDSVSPEVLKEAEKVMERKFSAVVGADFSRAGGIDSIVAIINKAGRKTEKQILEILDEKDPEMAEEIRKKLFTFEDIVKIDDKSLQKVVRDVDTKDLAMALKGVSDDLREKFYRNMSSRAVEMLKEEMEYMGPVRLRDVEEAQQKIVNIIRKLEEAGEIVIAGSGEDIVT</sequence>
<feature type="domain" description="Flagellar motor switch protein FliG C-terminal" evidence="10">
    <location>
        <begin position="217"/>
        <end position="322"/>
    </location>
</feature>
<dbReference type="Pfam" id="PF14841">
    <property type="entry name" value="FliG_M"/>
    <property type="match status" value="1"/>
</dbReference>
<keyword evidence="13" id="KW-0969">Cilium</keyword>
<keyword evidence="13" id="KW-0282">Flagellum</keyword>
<dbReference type="NCBIfam" id="TIGR00207">
    <property type="entry name" value="fliG"/>
    <property type="match status" value="1"/>
</dbReference>